<organism evidence="1 2">
    <name type="scientific">Janthinobacterium agaricidamnosum NBRC 102515 = DSM 9628</name>
    <dbReference type="NCBI Taxonomy" id="1349767"/>
    <lineage>
        <taxon>Bacteria</taxon>
        <taxon>Pseudomonadati</taxon>
        <taxon>Pseudomonadota</taxon>
        <taxon>Betaproteobacteria</taxon>
        <taxon>Burkholderiales</taxon>
        <taxon>Oxalobacteraceae</taxon>
        <taxon>Janthinobacterium</taxon>
    </lineage>
</organism>
<sequence>MRQQFWTCFISFDSSGIMIFIDLSGERKEIIANLYHH</sequence>
<dbReference type="Proteomes" id="UP000027604">
    <property type="component" value="Chromosome I"/>
</dbReference>
<keyword evidence="2" id="KW-1185">Reference proteome</keyword>
<protein>
    <submittedName>
        <fullName evidence="1">Uncharacterized protein</fullName>
    </submittedName>
</protein>
<evidence type="ECO:0000313" key="2">
    <source>
        <dbReference type="Proteomes" id="UP000027604"/>
    </source>
</evidence>
<dbReference type="AlphaFoldDB" id="W0V9J7"/>
<gene>
    <name evidence="1" type="ORF">GJA_3955</name>
</gene>
<dbReference type="HOGENOM" id="CLU_3344602_0_0_4"/>
<dbReference type="EMBL" id="HG322949">
    <property type="protein sequence ID" value="CDG84566.1"/>
    <property type="molecule type" value="Genomic_DNA"/>
</dbReference>
<reference evidence="1 2" key="1">
    <citation type="journal article" date="2015" name="Genome Announc.">
        <title>Genome Sequence of Mushroom Soft-Rot Pathogen Janthinobacterium agaricidamnosum.</title>
        <authorList>
            <person name="Graupner K."/>
            <person name="Lackner G."/>
            <person name="Hertweck C."/>
        </authorList>
    </citation>
    <scope>NUCLEOTIDE SEQUENCE [LARGE SCALE GENOMIC DNA]</scope>
    <source>
        <strain evidence="2">NBRC 102515 / DSM 9628</strain>
    </source>
</reference>
<accession>W0V9J7</accession>
<proteinExistence type="predicted"/>
<evidence type="ECO:0000313" key="1">
    <source>
        <dbReference type="EMBL" id="CDG84566.1"/>
    </source>
</evidence>
<name>W0V9J7_9BURK</name>
<dbReference type="KEGG" id="jag:GJA_3955"/>